<dbReference type="OrthoDB" id="2046835at2"/>
<dbReference type="NCBIfam" id="TIGR02937">
    <property type="entry name" value="sigma70-ECF"/>
    <property type="match status" value="1"/>
</dbReference>
<accession>A0A239PGX0</accession>
<evidence type="ECO:0000313" key="8">
    <source>
        <dbReference type="EMBL" id="SNT66212.1"/>
    </source>
</evidence>
<dbReference type="GO" id="GO:0006352">
    <property type="term" value="P:DNA-templated transcription initiation"/>
    <property type="evidence" value="ECO:0007669"/>
    <property type="project" value="InterPro"/>
</dbReference>
<dbReference type="AlphaFoldDB" id="A0A239PGX0"/>
<feature type="domain" description="RNA polymerase sigma factor 70 region 4 type 2" evidence="7">
    <location>
        <begin position="114"/>
        <end position="165"/>
    </location>
</feature>
<feature type="domain" description="RNA polymerase sigma-70 region 2" evidence="6">
    <location>
        <begin position="18"/>
        <end position="84"/>
    </location>
</feature>
<proteinExistence type="inferred from homology"/>
<evidence type="ECO:0000259" key="7">
    <source>
        <dbReference type="Pfam" id="PF08281"/>
    </source>
</evidence>
<comment type="similarity">
    <text evidence="1">Belongs to the sigma-70 factor family. ECF subfamily.</text>
</comment>
<dbReference type="PANTHER" id="PTHR43133:SF50">
    <property type="entry name" value="ECF RNA POLYMERASE SIGMA FACTOR SIGM"/>
    <property type="match status" value="1"/>
</dbReference>
<keyword evidence="2" id="KW-0805">Transcription regulation</keyword>
<evidence type="ECO:0000313" key="9">
    <source>
        <dbReference type="Proteomes" id="UP000198362"/>
    </source>
</evidence>
<dbReference type="NCBIfam" id="TIGR02983">
    <property type="entry name" value="SigE-fam_strep"/>
    <property type="match status" value="1"/>
</dbReference>
<dbReference type="InterPro" id="IPR036388">
    <property type="entry name" value="WH-like_DNA-bd_sf"/>
</dbReference>
<dbReference type="CDD" id="cd06171">
    <property type="entry name" value="Sigma70_r4"/>
    <property type="match status" value="1"/>
</dbReference>
<dbReference type="InterPro" id="IPR014284">
    <property type="entry name" value="RNA_pol_sigma-70_dom"/>
</dbReference>
<evidence type="ECO:0000256" key="2">
    <source>
        <dbReference type="ARBA" id="ARBA00023015"/>
    </source>
</evidence>
<dbReference type="InterPro" id="IPR013249">
    <property type="entry name" value="RNA_pol_sigma70_r4_t2"/>
</dbReference>
<dbReference type="SUPFAM" id="SSF88946">
    <property type="entry name" value="Sigma2 domain of RNA polymerase sigma factors"/>
    <property type="match status" value="1"/>
</dbReference>
<dbReference type="RefSeq" id="WP_089255987.1">
    <property type="nucleotide sequence ID" value="NZ_FZPH01000034.1"/>
</dbReference>
<dbReference type="Pfam" id="PF04542">
    <property type="entry name" value="Sigma70_r2"/>
    <property type="match status" value="1"/>
</dbReference>
<evidence type="ECO:0000256" key="3">
    <source>
        <dbReference type="ARBA" id="ARBA00023082"/>
    </source>
</evidence>
<dbReference type="InterPro" id="IPR013325">
    <property type="entry name" value="RNA_pol_sigma_r2"/>
</dbReference>
<reference evidence="8 9" key="1">
    <citation type="submission" date="2017-06" db="EMBL/GenBank/DDBJ databases">
        <authorList>
            <person name="Kim H.J."/>
            <person name="Triplett B.A."/>
        </authorList>
    </citation>
    <scope>NUCLEOTIDE SEQUENCE [LARGE SCALE GENOMIC DNA]</scope>
    <source>
        <strain evidence="8 9">CGMCC 4.5593</strain>
    </source>
</reference>
<evidence type="ECO:0000256" key="4">
    <source>
        <dbReference type="ARBA" id="ARBA00023125"/>
    </source>
</evidence>
<dbReference type="InterPro" id="IPR039425">
    <property type="entry name" value="RNA_pol_sigma-70-like"/>
</dbReference>
<sequence>MADRPSTEWDADQAVTHLFGAHYRQMVRLASLLLHERGLAEEIVQDAYVRLHSRWHKLREPDKALAYLRMTVVNGCRSALRHRRVVDAHLAASRPPPDVPSAEAGALDLLTQAAVVDAIRRLPTRQREAIVLRYYVDLSEAEIAEAMGVSRGAVKSHASRAVAALRPILERL</sequence>
<keyword evidence="5" id="KW-0804">Transcription</keyword>
<dbReference type="Proteomes" id="UP000198362">
    <property type="component" value="Unassembled WGS sequence"/>
</dbReference>
<keyword evidence="3" id="KW-0731">Sigma factor</keyword>
<dbReference type="PANTHER" id="PTHR43133">
    <property type="entry name" value="RNA POLYMERASE ECF-TYPE SIGMA FACTO"/>
    <property type="match status" value="1"/>
</dbReference>
<dbReference type="SUPFAM" id="SSF88659">
    <property type="entry name" value="Sigma3 and sigma4 domains of RNA polymerase sigma factors"/>
    <property type="match status" value="1"/>
</dbReference>
<dbReference type="Pfam" id="PF08281">
    <property type="entry name" value="Sigma70_r4_2"/>
    <property type="match status" value="1"/>
</dbReference>
<dbReference type="InterPro" id="IPR014325">
    <property type="entry name" value="RNA_pol_sigma-E_actinobac"/>
</dbReference>
<keyword evidence="9" id="KW-1185">Reference proteome</keyword>
<dbReference type="InterPro" id="IPR013324">
    <property type="entry name" value="RNA_pol_sigma_r3/r4-like"/>
</dbReference>
<name>A0A239PGX0_9ACTN</name>
<evidence type="ECO:0000256" key="5">
    <source>
        <dbReference type="ARBA" id="ARBA00023163"/>
    </source>
</evidence>
<evidence type="ECO:0000256" key="1">
    <source>
        <dbReference type="ARBA" id="ARBA00010641"/>
    </source>
</evidence>
<dbReference type="GO" id="GO:0016987">
    <property type="term" value="F:sigma factor activity"/>
    <property type="evidence" value="ECO:0007669"/>
    <property type="project" value="UniProtKB-KW"/>
</dbReference>
<dbReference type="InterPro" id="IPR007627">
    <property type="entry name" value="RNA_pol_sigma70_r2"/>
</dbReference>
<keyword evidence="4" id="KW-0238">DNA-binding</keyword>
<protein>
    <submittedName>
        <fullName evidence="8">RNA polymerase sigma-70 factor, sigma-E family</fullName>
    </submittedName>
</protein>
<dbReference type="Gene3D" id="1.10.1740.10">
    <property type="match status" value="1"/>
</dbReference>
<organism evidence="8 9">
    <name type="scientific">Asanoa hainanensis</name>
    <dbReference type="NCBI Taxonomy" id="560556"/>
    <lineage>
        <taxon>Bacteria</taxon>
        <taxon>Bacillati</taxon>
        <taxon>Actinomycetota</taxon>
        <taxon>Actinomycetes</taxon>
        <taxon>Micromonosporales</taxon>
        <taxon>Micromonosporaceae</taxon>
        <taxon>Asanoa</taxon>
    </lineage>
</organism>
<evidence type="ECO:0000259" key="6">
    <source>
        <dbReference type="Pfam" id="PF04542"/>
    </source>
</evidence>
<dbReference type="EMBL" id="FZPH01000034">
    <property type="protein sequence ID" value="SNT66212.1"/>
    <property type="molecule type" value="Genomic_DNA"/>
</dbReference>
<gene>
    <name evidence="8" type="ORF">SAMN05421812_13439</name>
</gene>
<dbReference type="Gene3D" id="1.10.10.10">
    <property type="entry name" value="Winged helix-like DNA-binding domain superfamily/Winged helix DNA-binding domain"/>
    <property type="match status" value="1"/>
</dbReference>
<dbReference type="GO" id="GO:0003677">
    <property type="term" value="F:DNA binding"/>
    <property type="evidence" value="ECO:0007669"/>
    <property type="project" value="UniProtKB-KW"/>
</dbReference>